<dbReference type="EMBL" id="VSIX01000110">
    <property type="protein sequence ID" value="TYB30583.1"/>
    <property type="molecule type" value="Genomic_DNA"/>
</dbReference>
<keyword evidence="2" id="KW-1185">Reference proteome</keyword>
<dbReference type="Proteomes" id="UP000324143">
    <property type="component" value="Unassembled WGS sequence"/>
</dbReference>
<organism evidence="1 2">
    <name type="scientific">Candidatus Mcinerneyibacterium aminivorans</name>
    <dbReference type="NCBI Taxonomy" id="2703815"/>
    <lineage>
        <taxon>Bacteria</taxon>
        <taxon>Candidatus Macinerneyibacteriota</taxon>
        <taxon>Candidatus Mcinerneyibacteria</taxon>
        <taxon>Candidatus Mcinerneyibacteriales</taxon>
        <taxon>Candidatus Mcinerneyibacteriaceae</taxon>
        <taxon>Candidatus Mcinerneyibacterium</taxon>
    </lineage>
</organism>
<reference evidence="1" key="1">
    <citation type="submission" date="2019-08" db="EMBL/GenBank/DDBJ databases">
        <title>Genomic characterization of a novel candidate phylum (ARYD3) from a high temperature, high salinity tertiary oil reservoir in north central Oklahoma, USA.</title>
        <authorList>
            <person name="Youssef N.H."/>
            <person name="Yadav A."/>
            <person name="Elshahed M.S."/>
        </authorList>
    </citation>
    <scope>NUCLEOTIDE SEQUENCE [LARGE SCALE GENOMIC DNA]</scope>
    <source>
        <strain evidence="1">ARYD3</strain>
    </source>
</reference>
<evidence type="ECO:0008006" key="3">
    <source>
        <dbReference type="Google" id="ProtNLM"/>
    </source>
</evidence>
<sequence length="277" mass="32694">MLKERFVSNYLVGYFDVLGQKKKLKKLDLLPSNDPKKKEKVEKYIKETVKVVNGFQEDFIKKFKGLEENRDPILKRIFPDLKIDFQRFTDGIVAYSNMRLDKHPNHFDILYRFLYAACAQILIQLYHGHPIRGGIDIGLGMNVEKSGIYGSCVVHAYELESQVAGYPRIVIGNYLIHYLNDILNKIASTDKSKSIQRWAEKCNKFIHKDKDGNYICHYLGEEFLSYFIKEDEEVSENPLINKAYKFVKNEYEKFNQKNNQKLSKRYEKLKDYFEKNI</sequence>
<evidence type="ECO:0000313" key="2">
    <source>
        <dbReference type="Proteomes" id="UP000324143"/>
    </source>
</evidence>
<dbReference type="AlphaFoldDB" id="A0A5D0MG68"/>
<gene>
    <name evidence="1" type="ORF">FXF47_08490</name>
</gene>
<proteinExistence type="predicted"/>
<accession>A0A5D0MG68</accession>
<evidence type="ECO:0000313" key="1">
    <source>
        <dbReference type="EMBL" id="TYB30583.1"/>
    </source>
</evidence>
<name>A0A5D0MG68_9BACT</name>
<comment type="caution">
    <text evidence="1">The sequence shown here is derived from an EMBL/GenBank/DDBJ whole genome shotgun (WGS) entry which is preliminary data.</text>
</comment>
<protein>
    <recommendedName>
        <fullName evidence="3">Adenylate/guanylate cyclase domain-containing protein</fullName>
    </recommendedName>
</protein>